<comment type="similarity">
    <text evidence="1">Belongs to the STK19 family.</text>
</comment>
<name>W9Y9R8_9EURO</name>
<dbReference type="RefSeq" id="XP_007736922.1">
    <property type="nucleotide sequence ID" value="XM_007738732.1"/>
</dbReference>
<dbReference type="Pfam" id="PF10494">
    <property type="entry name" value="Stk19"/>
    <property type="match status" value="1"/>
</dbReference>
<dbReference type="EMBL" id="AMGY01000008">
    <property type="protein sequence ID" value="EXJ79134.1"/>
    <property type="molecule type" value="Genomic_DNA"/>
</dbReference>
<dbReference type="PANTHER" id="PTHR15243:SF0">
    <property type="entry name" value="SERINE_THREONINE-PROTEIN KINASE 19"/>
    <property type="match status" value="1"/>
</dbReference>
<dbReference type="GeneID" id="19172722"/>
<keyword evidence="4" id="KW-1185">Reference proteome</keyword>
<dbReference type="HOGENOM" id="CLU_036328_0_0_1"/>
<organism evidence="3 4">
    <name type="scientific">Capronia epimyces CBS 606.96</name>
    <dbReference type="NCBI Taxonomy" id="1182542"/>
    <lineage>
        <taxon>Eukaryota</taxon>
        <taxon>Fungi</taxon>
        <taxon>Dikarya</taxon>
        <taxon>Ascomycota</taxon>
        <taxon>Pezizomycotina</taxon>
        <taxon>Eurotiomycetes</taxon>
        <taxon>Chaetothyriomycetidae</taxon>
        <taxon>Chaetothyriales</taxon>
        <taxon>Herpotrichiellaceae</taxon>
        <taxon>Capronia</taxon>
    </lineage>
</organism>
<feature type="compositionally biased region" description="Acidic residues" evidence="2">
    <location>
        <begin position="52"/>
        <end position="67"/>
    </location>
</feature>
<reference evidence="3 4" key="1">
    <citation type="submission" date="2013-03" db="EMBL/GenBank/DDBJ databases">
        <title>The Genome Sequence of Capronia epimyces CBS 606.96.</title>
        <authorList>
            <consortium name="The Broad Institute Genomics Platform"/>
            <person name="Cuomo C."/>
            <person name="de Hoog S."/>
            <person name="Gorbushina A."/>
            <person name="Walker B."/>
            <person name="Young S.K."/>
            <person name="Zeng Q."/>
            <person name="Gargeya S."/>
            <person name="Fitzgerald M."/>
            <person name="Haas B."/>
            <person name="Abouelleil A."/>
            <person name="Allen A.W."/>
            <person name="Alvarado L."/>
            <person name="Arachchi H.M."/>
            <person name="Berlin A.M."/>
            <person name="Chapman S.B."/>
            <person name="Gainer-Dewar J."/>
            <person name="Goldberg J."/>
            <person name="Griggs A."/>
            <person name="Gujja S."/>
            <person name="Hansen M."/>
            <person name="Howarth C."/>
            <person name="Imamovic A."/>
            <person name="Ireland A."/>
            <person name="Larimer J."/>
            <person name="McCowan C."/>
            <person name="Murphy C."/>
            <person name="Pearson M."/>
            <person name="Poon T.W."/>
            <person name="Priest M."/>
            <person name="Roberts A."/>
            <person name="Saif S."/>
            <person name="Shea T."/>
            <person name="Sisk P."/>
            <person name="Sykes S."/>
            <person name="Wortman J."/>
            <person name="Nusbaum C."/>
            <person name="Birren B."/>
        </authorList>
    </citation>
    <scope>NUCLEOTIDE SEQUENCE [LARGE SCALE GENOMIC DNA]</scope>
    <source>
        <strain evidence="3 4">CBS 606.96</strain>
    </source>
</reference>
<gene>
    <name evidence="3" type="ORF">A1O3_08635</name>
</gene>
<comment type="caution">
    <text evidence="3">The sequence shown here is derived from an EMBL/GenBank/DDBJ whole genome shotgun (WGS) entry which is preliminary data.</text>
</comment>
<proteinExistence type="inferred from homology"/>
<evidence type="ECO:0000313" key="3">
    <source>
        <dbReference type="EMBL" id="EXJ79134.1"/>
    </source>
</evidence>
<sequence length="409" mass="44064">MPLYLTAAHSSRVTKSAQRSASSARRHSSSPFALAPRTKPSSQRTKSKSDALDQDVGQDEDEDEDEAEARLVPIGKVLTTVSVDTAKDVLSAVQHARASMFTPIPDRAGMNSVRISEVLNFQRNMPPVVTLAHVHALLAASSKTERQIAALQSAGKLRKIKVTGRGNDISGTGEVLISMDALQALLVRSDVAPDVVTDFCNVLRRQHRATSISPQDLPPTHVTVLTRAGFLVSSSLFGSRNLSLAGSSLVSATKISRAASGTSDAVGGDAAFENLGGVGTARRRQSNPNFSQHFQGSDLALSVPNIGPYLRLLTAGREHLLELLGKSKYREGPLYLLRERWDGAVDSDNRVSVAKRIRGEFSGVMPAKTKKWKDLYGLNFDWVVEECLGAGLIELFETRSVGLGIRALT</sequence>
<dbReference type="PANTHER" id="PTHR15243">
    <property type="entry name" value="SERINE/THREONINE-PROTEIN KINASE 19"/>
    <property type="match status" value="1"/>
</dbReference>
<dbReference type="Proteomes" id="UP000019478">
    <property type="component" value="Unassembled WGS sequence"/>
</dbReference>
<evidence type="ECO:0000313" key="4">
    <source>
        <dbReference type="Proteomes" id="UP000019478"/>
    </source>
</evidence>
<evidence type="ECO:0000256" key="2">
    <source>
        <dbReference type="SAM" id="MobiDB-lite"/>
    </source>
</evidence>
<evidence type="ECO:0008006" key="5">
    <source>
        <dbReference type="Google" id="ProtNLM"/>
    </source>
</evidence>
<feature type="region of interest" description="Disordered" evidence="2">
    <location>
        <begin position="1"/>
        <end position="69"/>
    </location>
</feature>
<evidence type="ECO:0000256" key="1">
    <source>
        <dbReference type="ARBA" id="ARBA00093458"/>
    </source>
</evidence>
<dbReference type="GO" id="GO:0046579">
    <property type="term" value="P:positive regulation of Ras protein signal transduction"/>
    <property type="evidence" value="ECO:0007669"/>
    <property type="project" value="TreeGrafter"/>
</dbReference>
<dbReference type="InterPro" id="IPR018865">
    <property type="entry name" value="STK19-like"/>
</dbReference>
<accession>W9Y9R8</accession>
<protein>
    <recommendedName>
        <fullName evidence="5">Serine-threonine protein kinase 19</fullName>
    </recommendedName>
</protein>
<dbReference type="eggNOG" id="ENOG502S7IU">
    <property type="taxonomic scope" value="Eukaryota"/>
</dbReference>
<dbReference type="AlphaFoldDB" id="W9Y9R8"/>
<dbReference type="OrthoDB" id="3980126at2759"/>